<evidence type="ECO:0000313" key="8">
    <source>
        <dbReference type="EMBL" id="CAB4656113.1"/>
    </source>
</evidence>
<keyword evidence="4" id="KW-0808">Transferase</keyword>
<dbReference type="AlphaFoldDB" id="A0A6J6L5U9"/>
<proteinExistence type="inferred from homology"/>
<dbReference type="InterPro" id="IPR015424">
    <property type="entry name" value="PyrdxlP-dep_Trfase"/>
</dbReference>
<dbReference type="SUPFAM" id="SSF53383">
    <property type="entry name" value="PLP-dependent transferases"/>
    <property type="match status" value="1"/>
</dbReference>
<gene>
    <name evidence="8" type="ORF">UFOPK2265_00465</name>
</gene>
<evidence type="ECO:0000256" key="2">
    <source>
        <dbReference type="ARBA" id="ARBA00010447"/>
    </source>
</evidence>
<accession>A0A6J6L5U9</accession>
<name>A0A6J6L5U9_9ZZZZ</name>
<dbReference type="GO" id="GO:0006534">
    <property type="term" value="P:cysteine metabolic process"/>
    <property type="evidence" value="ECO:0007669"/>
    <property type="project" value="InterPro"/>
</dbReference>
<evidence type="ECO:0000256" key="5">
    <source>
        <dbReference type="ARBA" id="ARBA00022898"/>
    </source>
</evidence>
<evidence type="ECO:0000256" key="4">
    <source>
        <dbReference type="ARBA" id="ARBA00022679"/>
    </source>
</evidence>
<dbReference type="GO" id="GO:0030170">
    <property type="term" value="F:pyridoxal phosphate binding"/>
    <property type="evidence" value="ECO:0007669"/>
    <property type="project" value="InterPro"/>
</dbReference>
<evidence type="ECO:0000256" key="1">
    <source>
        <dbReference type="ARBA" id="ARBA00001933"/>
    </source>
</evidence>
<comment type="cofactor">
    <cofactor evidence="1">
        <name>pyridoxal 5'-phosphate</name>
        <dbReference type="ChEBI" id="CHEBI:597326"/>
    </cofactor>
</comment>
<protein>
    <recommendedName>
        <fullName evidence="3">cysteine desulfurase</fullName>
        <ecNumber evidence="3">2.8.1.7</ecNumber>
    </recommendedName>
</protein>
<dbReference type="NCBIfam" id="TIGR01979">
    <property type="entry name" value="sufS"/>
    <property type="match status" value="1"/>
</dbReference>
<dbReference type="EC" id="2.8.1.7" evidence="3"/>
<dbReference type="Pfam" id="PF00266">
    <property type="entry name" value="Aminotran_5"/>
    <property type="match status" value="1"/>
</dbReference>
<dbReference type="CDD" id="cd06453">
    <property type="entry name" value="SufS_like"/>
    <property type="match status" value="1"/>
</dbReference>
<dbReference type="PANTHER" id="PTHR43586:SF8">
    <property type="entry name" value="CYSTEINE DESULFURASE 1, CHLOROPLASTIC"/>
    <property type="match status" value="1"/>
</dbReference>
<dbReference type="PROSITE" id="PS00595">
    <property type="entry name" value="AA_TRANSFER_CLASS_5"/>
    <property type="match status" value="1"/>
</dbReference>
<sequence length="418" mass="44668">MSFSAAQIRKDFPIFERTVREGKRLVYLDSGATSQKPLAVIKAESDFYRLHNAAAHRGAHQLAEEATDAYEAAREIVATFLGAPGGADEIIFTKSATESLNLLAYAIGNAPAGNRFALDAGDRIVVTEMEHHANLIPWQQLGARTGAELAWFSLTPDSRLDLSSINDVITSNTKIVSVTHQSNVLGTINPLTGIVARAHEVGAVVILDACQSVPHMAIDVKELGVDFLAFSGHKALGPTGIGVLWGHMDLLNELPPFLFGGSMIDNVTMTTATWAPVPAKFEAGVPNMAQAVGLGAALNYLTDLGMDNVHAHESALTGYLLTKLNEIADLRIVGPTTNVARGAALSFTVADFHPHDLGQFLDSQGVAVRTGHHCAWPLAKSMGVPASTRASLYLYNDENDCDALVEGILGAQKYFGRF</sequence>
<comment type="similarity">
    <text evidence="2">Belongs to the class-V pyridoxal-phosphate-dependent aminotransferase family. Csd subfamily.</text>
</comment>
<dbReference type="EMBL" id="CAEZWP010000014">
    <property type="protein sequence ID" value="CAB4656113.1"/>
    <property type="molecule type" value="Genomic_DNA"/>
</dbReference>
<dbReference type="InterPro" id="IPR015422">
    <property type="entry name" value="PyrdxlP-dep_Trfase_small"/>
</dbReference>
<dbReference type="Gene3D" id="3.90.1150.10">
    <property type="entry name" value="Aspartate Aminotransferase, domain 1"/>
    <property type="match status" value="1"/>
</dbReference>
<evidence type="ECO:0000259" key="7">
    <source>
        <dbReference type="Pfam" id="PF00266"/>
    </source>
</evidence>
<evidence type="ECO:0000256" key="6">
    <source>
        <dbReference type="ARBA" id="ARBA00050776"/>
    </source>
</evidence>
<dbReference type="InterPro" id="IPR010970">
    <property type="entry name" value="Cys_dSase_SufS"/>
</dbReference>
<reference evidence="8" key="1">
    <citation type="submission" date="2020-05" db="EMBL/GenBank/DDBJ databases">
        <authorList>
            <person name="Chiriac C."/>
            <person name="Salcher M."/>
            <person name="Ghai R."/>
            <person name="Kavagutti S V."/>
        </authorList>
    </citation>
    <scope>NUCLEOTIDE SEQUENCE</scope>
</reference>
<keyword evidence="5" id="KW-0663">Pyridoxal phosphate</keyword>
<dbReference type="InterPro" id="IPR020578">
    <property type="entry name" value="Aminotrans_V_PyrdxlP_BS"/>
</dbReference>
<evidence type="ECO:0000256" key="3">
    <source>
        <dbReference type="ARBA" id="ARBA00012239"/>
    </source>
</evidence>
<dbReference type="InterPro" id="IPR000192">
    <property type="entry name" value="Aminotrans_V_dom"/>
</dbReference>
<dbReference type="Gene3D" id="3.40.640.10">
    <property type="entry name" value="Type I PLP-dependent aspartate aminotransferase-like (Major domain)"/>
    <property type="match status" value="1"/>
</dbReference>
<organism evidence="8">
    <name type="scientific">freshwater metagenome</name>
    <dbReference type="NCBI Taxonomy" id="449393"/>
    <lineage>
        <taxon>unclassified sequences</taxon>
        <taxon>metagenomes</taxon>
        <taxon>ecological metagenomes</taxon>
    </lineage>
</organism>
<comment type="catalytic activity">
    <reaction evidence="6">
        <text>(sulfur carrier)-H + L-cysteine = (sulfur carrier)-SH + L-alanine</text>
        <dbReference type="Rhea" id="RHEA:43892"/>
        <dbReference type="Rhea" id="RHEA-COMP:14737"/>
        <dbReference type="Rhea" id="RHEA-COMP:14739"/>
        <dbReference type="ChEBI" id="CHEBI:29917"/>
        <dbReference type="ChEBI" id="CHEBI:35235"/>
        <dbReference type="ChEBI" id="CHEBI:57972"/>
        <dbReference type="ChEBI" id="CHEBI:64428"/>
        <dbReference type="EC" id="2.8.1.7"/>
    </reaction>
</comment>
<feature type="domain" description="Aminotransferase class V" evidence="7">
    <location>
        <begin position="26"/>
        <end position="404"/>
    </location>
</feature>
<dbReference type="InterPro" id="IPR015421">
    <property type="entry name" value="PyrdxlP-dep_Trfase_major"/>
</dbReference>
<dbReference type="PANTHER" id="PTHR43586">
    <property type="entry name" value="CYSTEINE DESULFURASE"/>
    <property type="match status" value="1"/>
</dbReference>
<dbReference type="GO" id="GO:0031071">
    <property type="term" value="F:cysteine desulfurase activity"/>
    <property type="evidence" value="ECO:0007669"/>
    <property type="project" value="UniProtKB-EC"/>
</dbReference>